<evidence type="ECO:0000313" key="20">
    <source>
        <dbReference type="EMBL" id="OZG53256.1"/>
    </source>
</evidence>
<evidence type="ECO:0000256" key="8">
    <source>
        <dbReference type="ARBA" id="ARBA00011270"/>
    </source>
</evidence>
<dbReference type="InterPro" id="IPR036052">
    <property type="entry name" value="TrpB-like_PALP_sf"/>
</dbReference>
<comment type="catalytic activity">
    <reaction evidence="15 16">
        <text>(1S,2R)-1-C-(indol-3-yl)glycerol 3-phosphate + L-serine = D-glyceraldehyde 3-phosphate + L-tryptophan + H2O</text>
        <dbReference type="Rhea" id="RHEA:10532"/>
        <dbReference type="ChEBI" id="CHEBI:15377"/>
        <dbReference type="ChEBI" id="CHEBI:33384"/>
        <dbReference type="ChEBI" id="CHEBI:57912"/>
        <dbReference type="ChEBI" id="CHEBI:58866"/>
        <dbReference type="ChEBI" id="CHEBI:59776"/>
        <dbReference type="EC" id="4.2.1.20"/>
    </reaction>
</comment>
<dbReference type="NCBIfam" id="NF001377">
    <property type="entry name" value="PRK00278.2-4"/>
    <property type="match status" value="1"/>
</dbReference>
<evidence type="ECO:0000256" key="1">
    <source>
        <dbReference type="ARBA" id="ARBA00001633"/>
    </source>
</evidence>
<comment type="catalytic activity">
    <reaction evidence="1 17">
        <text>1-(2-carboxyphenylamino)-1-deoxy-D-ribulose 5-phosphate + H(+) = (1S,2R)-1-C-(indol-3-yl)glycerol 3-phosphate + CO2 + H2O</text>
        <dbReference type="Rhea" id="RHEA:23476"/>
        <dbReference type="ChEBI" id="CHEBI:15377"/>
        <dbReference type="ChEBI" id="CHEBI:15378"/>
        <dbReference type="ChEBI" id="CHEBI:16526"/>
        <dbReference type="ChEBI" id="CHEBI:58613"/>
        <dbReference type="ChEBI" id="CHEBI:58866"/>
        <dbReference type="EC" id="4.1.1.48"/>
    </reaction>
</comment>
<dbReference type="Pfam" id="PF00291">
    <property type="entry name" value="PALP"/>
    <property type="match status" value="1"/>
</dbReference>
<dbReference type="EC" id="4.1.1.48" evidence="17"/>
<reference evidence="20 21" key="1">
    <citation type="journal article" date="2017" name="BMC Genomics">
        <title>Comparative genomic and phylogenomic analyses of the Bifidobacteriaceae family.</title>
        <authorList>
            <person name="Lugli G.A."/>
            <person name="Milani C."/>
            <person name="Turroni F."/>
            <person name="Duranti S."/>
            <person name="Mancabelli L."/>
            <person name="Mangifesta M."/>
            <person name="Ferrario C."/>
            <person name="Modesto M."/>
            <person name="Mattarelli P."/>
            <person name="Jiri K."/>
            <person name="van Sinderen D."/>
            <person name="Ventura M."/>
        </authorList>
    </citation>
    <scope>NUCLEOTIDE SEQUENCE [LARGE SCALE GENOMIC DNA]</scope>
    <source>
        <strain evidence="20 21">DSM 24742</strain>
    </source>
</reference>
<dbReference type="InterPro" id="IPR001468">
    <property type="entry name" value="Indole-3-GlycerolPSynthase_CS"/>
</dbReference>
<comment type="pathway">
    <text evidence="5 16">Amino-acid biosynthesis; L-tryptophan biosynthesis; L-tryptophan from chorismate: step 5/5.</text>
</comment>
<dbReference type="InterPro" id="IPR011060">
    <property type="entry name" value="RibuloseP-bd_barrel"/>
</dbReference>
<evidence type="ECO:0000256" key="5">
    <source>
        <dbReference type="ARBA" id="ARBA00004733"/>
    </source>
</evidence>
<proteinExistence type="inferred from homology"/>
<evidence type="ECO:0000256" key="6">
    <source>
        <dbReference type="ARBA" id="ARBA00008737"/>
    </source>
</evidence>
<protein>
    <recommendedName>
        <fullName evidence="16 17">Multifunctional fusion protein</fullName>
    </recommendedName>
    <domain>
        <recommendedName>
            <fullName evidence="17">Indole-3-glycerol phosphate synthase</fullName>
            <shortName evidence="17">IGPS</shortName>
            <ecNumber evidence="17">4.1.1.48</ecNumber>
        </recommendedName>
    </domain>
    <domain>
        <recommendedName>
            <fullName evidence="16">Tryptophan synthase beta chain</fullName>
            <ecNumber evidence="16">4.2.1.20</ecNumber>
        </recommendedName>
    </domain>
</protein>
<dbReference type="NCBIfam" id="TIGR00263">
    <property type="entry name" value="trpB"/>
    <property type="match status" value="1"/>
</dbReference>
<dbReference type="PANTHER" id="PTHR48077:SF3">
    <property type="entry name" value="TRYPTOPHAN SYNTHASE"/>
    <property type="match status" value="1"/>
</dbReference>
<dbReference type="AlphaFoldDB" id="A0A261F2W1"/>
<evidence type="ECO:0000259" key="19">
    <source>
        <dbReference type="Pfam" id="PF00291"/>
    </source>
</evidence>
<dbReference type="InterPro" id="IPR013798">
    <property type="entry name" value="Indole-3-glycerol_P_synth_dom"/>
</dbReference>
<dbReference type="Gene3D" id="3.40.50.1100">
    <property type="match status" value="2"/>
</dbReference>
<organism evidence="20 21">
    <name type="scientific">Pseudoscardovia radai</name>
    <dbReference type="NCBI Taxonomy" id="987066"/>
    <lineage>
        <taxon>Bacteria</taxon>
        <taxon>Bacillati</taxon>
        <taxon>Actinomycetota</taxon>
        <taxon>Actinomycetes</taxon>
        <taxon>Bifidobacteriales</taxon>
        <taxon>Bifidobacteriaceae</taxon>
        <taxon>Pseudoscardovia</taxon>
    </lineage>
</organism>
<dbReference type="RefSeq" id="WP_094659880.1">
    <property type="nucleotide sequence ID" value="NZ_JBKZBR010000001.1"/>
</dbReference>
<evidence type="ECO:0000256" key="17">
    <source>
        <dbReference type="HAMAP-Rule" id="MF_00134"/>
    </source>
</evidence>
<feature type="domain" description="Indole-3-glycerol phosphate synthase" evidence="18">
    <location>
        <begin position="5"/>
        <end position="258"/>
    </location>
</feature>
<dbReference type="PROSITE" id="PS00614">
    <property type="entry name" value="IGPS"/>
    <property type="match status" value="1"/>
</dbReference>
<dbReference type="GO" id="GO:0004425">
    <property type="term" value="F:indole-3-glycerol-phosphate synthase activity"/>
    <property type="evidence" value="ECO:0007669"/>
    <property type="project" value="UniProtKB-UniRule"/>
</dbReference>
<dbReference type="SUPFAM" id="SSF53686">
    <property type="entry name" value="Tryptophan synthase beta subunit-like PLP-dependent enzymes"/>
    <property type="match status" value="1"/>
</dbReference>
<keyword evidence="11 17" id="KW-0822">Tryptophan biosynthesis</keyword>
<accession>A0A261F2W1</accession>
<dbReference type="EMBL" id="MWWR01000002">
    <property type="protein sequence ID" value="OZG53256.1"/>
    <property type="molecule type" value="Genomic_DNA"/>
</dbReference>
<dbReference type="InterPro" id="IPR013785">
    <property type="entry name" value="Aldolase_TIM"/>
</dbReference>
<comment type="similarity">
    <text evidence="7 16">Belongs to the TrpB family.</text>
</comment>
<evidence type="ECO:0000256" key="10">
    <source>
        <dbReference type="ARBA" id="ARBA00022793"/>
    </source>
</evidence>
<dbReference type="Gene3D" id="3.20.20.70">
    <property type="entry name" value="Aldolase class I"/>
    <property type="match status" value="1"/>
</dbReference>
<comment type="function">
    <text evidence="3 16">The beta subunit is responsible for the synthesis of L-tryptophan from indole and L-serine.</text>
</comment>
<evidence type="ECO:0000256" key="3">
    <source>
        <dbReference type="ARBA" id="ARBA00002786"/>
    </source>
</evidence>
<dbReference type="PROSITE" id="PS00168">
    <property type="entry name" value="TRP_SYNTHASE_BETA"/>
    <property type="match status" value="1"/>
</dbReference>
<dbReference type="InterPro" id="IPR006653">
    <property type="entry name" value="Trp_synth_b_CS"/>
</dbReference>
<dbReference type="Pfam" id="PF00218">
    <property type="entry name" value="IGPS"/>
    <property type="match status" value="1"/>
</dbReference>
<keyword evidence="21" id="KW-1185">Reference proteome</keyword>
<evidence type="ECO:0000313" key="21">
    <source>
        <dbReference type="Proteomes" id="UP000216725"/>
    </source>
</evidence>
<dbReference type="CDD" id="cd06446">
    <property type="entry name" value="Trp-synth_B"/>
    <property type="match status" value="1"/>
</dbReference>
<evidence type="ECO:0000256" key="13">
    <source>
        <dbReference type="ARBA" id="ARBA00023141"/>
    </source>
</evidence>
<dbReference type="HAMAP" id="MF_00133">
    <property type="entry name" value="Trp_synth_beta"/>
    <property type="match status" value="1"/>
</dbReference>
<dbReference type="InterPro" id="IPR023026">
    <property type="entry name" value="Trp_synth_beta/beta-like"/>
</dbReference>
<comment type="pathway">
    <text evidence="4 17">Amino-acid biosynthesis; L-tryptophan biosynthesis; L-tryptophan from chorismate: step 4/5.</text>
</comment>
<evidence type="ECO:0000256" key="11">
    <source>
        <dbReference type="ARBA" id="ARBA00022822"/>
    </source>
</evidence>
<dbReference type="InterPro" id="IPR001926">
    <property type="entry name" value="TrpB-like_PALP"/>
</dbReference>
<dbReference type="UniPathway" id="UPA00035">
    <property type="reaction ID" value="UER00043"/>
</dbReference>
<keyword evidence="14 17" id="KW-0456">Lyase</keyword>
<evidence type="ECO:0000256" key="4">
    <source>
        <dbReference type="ARBA" id="ARBA00004696"/>
    </source>
</evidence>
<dbReference type="FunFam" id="3.40.50.1100:FF:000004">
    <property type="entry name" value="Tryptophan synthase beta chain"/>
    <property type="match status" value="1"/>
</dbReference>
<evidence type="ECO:0000256" key="16">
    <source>
        <dbReference type="HAMAP-Rule" id="MF_00133"/>
    </source>
</evidence>
<dbReference type="GO" id="GO:0005737">
    <property type="term" value="C:cytoplasm"/>
    <property type="evidence" value="ECO:0007669"/>
    <property type="project" value="TreeGrafter"/>
</dbReference>
<comment type="caution">
    <text evidence="20">The sequence shown here is derived from an EMBL/GenBank/DDBJ whole genome shotgun (WGS) entry which is preliminary data.</text>
</comment>
<comment type="similarity">
    <text evidence="6 17">Belongs to the TrpC family.</text>
</comment>
<evidence type="ECO:0000256" key="12">
    <source>
        <dbReference type="ARBA" id="ARBA00022898"/>
    </source>
</evidence>
<dbReference type="GO" id="GO:0004834">
    <property type="term" value="F:tryptophan synthase activity"/>
    <property type="evidence" value="ECO:0007669"/>
    <property type="project" value="UniProtKB-UniRule"/>
</dbReference>
<dbReference type="SUPFAM" id="SSF51366">
    <property type="entry name" value="Ribulose-phoshate binding barrel"/>
    <property type="match status" value="1"/>
</dbReference>
<evidence type="ECO:0000256" key="14">
    <source>
        <dbReference type="ARBA" id="ARBA00023239"/>
    </source>
</evidence>
<feature type="modified residue" description="N6-(pyridoxal phosphate)lysine" evidence="16">
    <location>
        <position position="365"/>
    </location>
</feature>
<evidence type="ECO:0000256" key="15">
    <source>
        <dbReference type="ARBA" id="ARBA00049047"/>
    </source>
</evidence>
<dbReference type="EC" id="4.2.1.20" evidence="16"/>
<dbReference type="OrthoDB" id="9766131at2"/>
<dbReference type="NCBIfam" id="NF001369">
    <property type="entry name" value="PRK00278.1-1"/>
    <property type="match status" value="1"/>
</dbReference>
<dbReference type="PANTHER" id="PTHR48077">
    <property type="entry name" value="TRYPTOPHAN SYNTHASE-RELATED"/>
    <property type="match status" value="1"/>
</dbReference>
<dbReference type="CDD" id="cd00331">
    <property type="entry name" value="IGPS"/>
    <property type="match status" value="1"/>
</dbReference>
<comment type="cofactor">
    <cofactor evidence="2 16">
        <name>pyridoxal 5'-phosphate</name>
        <dbReference type="ChEBI" id="CHEBI:597326"/>
    </cofactor>
</comment>
<keyword evidence="13 17" id="KW-0057">Aromatic amino acid biosynthesis</keyword>
<dbReference type="HAMAP" id="MF_00134_B">
    <property type="entry name" value="IGPS_B"/>
    <property type="match status" value="1"/>
</dbReference>
<evidence type="ECO:0000259" key="18">
    <source>
        <dbReference type="Pfam" id="PF00218"/>
    </source>
</evidence>
<keyword evidence="12 16" id="KW-0663">Pyridoxal phosphate</keyword>
<evidence type="ECO:0000256" key="2">
    <source>
        <dbReference type="ARBA" id="ARBA00001933"/>
    </source>
</evidence>
<dbReference type="FunFam" id="3.20.20.70:FF:000024">
    <property type="entry name" value="Indole-3-glycerol phosphate synthase"/>
    <property type="match status" value="1"/>
</dbReference>
<name>A0A261F2W1_9BIFI</name>
<keyword evidence="10 17" id="KW-0210">Decarboxylase</keyword>
<evidence type="ECO:0000256" key="7">
    <source>
        <dbReference type="ARBA" id="ARBA00009982"/>
    </source>
</evidence>
<dbReference type="InterPro" id="IPR006654">
    <property type="entry name" value="Trp_synth_beta"/>
</dbReference>
<feature type="domain" description="Tryptophan synthase beta chain-like PALP" evidence="19">
    <location>
        <begin position="326"/>
        <end position="658"/>
    </location>
</feature>
<comment type="subunit">
    <text evidence="8 16">Tetramer of two alpha and two beta chains.</text>
</comment>
<sequence length="699" mass="75577">MSTVLDSLVAGAREDADKRQKALPLDELRRRVASDTYTPLDARAYLRRTDAVPVIAEVKRASPSKGFLGEIPDPGALAAEYEKGGAGAISVLTEGRVFLGSFDDLDAVRASVSIPVLNKDFITTDYQVYEARLHHADLLLLIVAALDDDTLRHLLDLTHELGLAALVETHTREEIERAIAAGARIIGINARNLKDLSVDTDKYRELASNLPDDAICVAESGVFGAIEMKDYARAGADAVLVGEGVATADDHELAVRRLVEAGKTVKESNAEPLSQHHGPYYGRFGGRYVPEALIGALDELQKVYDDAKHDPEFIKEFRRLSKEYVGRPSPLTAAPRFSERVGKAVGAPVRVFLKREDLNHTGAHKINNALGQALLVKRMGKHRVIAETGAGQHGVATATVCAMLGLKCRIYMGQIDARRQALNVARMRLLGAEVVEVTLGDRILKDAINEALRDWVTNVDDTHYLLGTVAGPHPFPEIVRDFQKVIGEEVRDQIKDFGIEYPDAICACVGGGSNAIGVMNAFLDDPRVNLYGYEAGGHGPQSGEHAIRLTDGTGQLGMFQGAMSYLLENSEGQTLSTYSISAGLDYASVGPEHAWLKDIGRVNYSYATDDEAMSAFKDLCETEGIIPAIESSHALAGCYKAAADLIKRGYENPVIVVNVSGRGDKDVATAGKWFGYLTDEQSKALEANGAHGTTTSEKD</sequence>
<keyword evidence="9 17" id="KW-0028">Amino-acid biosynthesis</keyword>
<gene>
    <name evidence="16" type="primary">trpB</name>
    <name evidence="17" type="synonym">trpC</name>
    <name evidence="20" type="ORF">PSRA_0063</name>
</gene>
<dbReference type="Proteomes" id="UP000216725">
    <property type="component" value="Unassembled WGS sequence"/>
</dbReference>
<evidence type="ECO:0000256" key="9">
    <source>
        <dbReference type="ARBA" id="ARBA00022605"/>
    </source>
</evidence>
<dbReference type="FunFam" id="3.40.50.1100:FF:000001">
    <property type="entry name" value="Tryptophan synthase beta chain"/>
    <property type="match status" value="1"/>
</dbReference>